<proteinExistence type="predicted"/>
<dbReference type="AlphaFoldDB" id="A0AAN6GPB7"/>
<feature type="compositionally biased region" description="Low complexity" evidence="1">
    <location>
        <begin position="881"/>
        <end position="899"/>
    </location>
</feature>
<feature type="region of interest" description="Disordered" evidence="1">
    <location>
        <begin position="687"/>
        <end position="719"/>
    </location>
</feature>
<feature type="compositionally biased region" description="Polar residues" evidence="1">
    <location>
        <begin position="900"/>
        <end position="914"/>
    </location>
</feature>
<reference evidence="2" key="1">
    <citation type="journal article" date="2023" name="PhytoFront">
        <title>Draft Genome Resources of Seven Strains of Tilletia horrida, Causal Agent of Kernel Smut of Rice.</title>
        <authorList>
            <person name="Khanal S."/>
            <person name="Antony Babu S."/>
            <person name="Zhou X.G."/>
        </authorList>
    </citation>
    <scope>NUCLEOTIDE SEQUENCE</scope>
    <source>
        <strain evidence="2">TX6</strain>
    </source>
</reference>
<feature type="compositionally biased region" description="Low complexity" evidence="1">
    <location>
        <begin position="328"/>
        <end position="349"/>
    </location>
</feature>
<evidence type="ECO:0000313" key="2">
    <source>
        <dbReference type="EMBL" id="KAK0547002.1"/>
    </source>
</evidence>
<feature type="region of interest" description="Disordered" evidence="1">
    <location>
        <begin position="1212"/>
        <end position="1266"/>
    </location>
</feature>
<feature type="region of interest" description="Disordered" evidence="1">
    <location>
        <begin position="744"/>
        <end position="842"/>
    </location>
</feature>
<feature type="compositionally biased region" description="Polar residues" evidence="1">
    <location>
        <begin position="1123"/>
        <end position="1136"/>
    </location>
</feature>
<accession>A0AAN6GPB7</accession>
<organism evidence="2 3">
    <name type="scientific">Tilletia horrida</name>
    <dbReference type="NCBI Taxonomy" id="155126"/>
    <lineage>
        <taxon>Eukaryota</taxon>
        <taxon>Fungi</taxon>
        <taxon>Dikarya</taxon>
        <taxon>Basidiomycota</taxon>
        <taxon>Ustilaginomycotina</taxon>
        <taxon>Exobasidiomycetes</taxon>
        <taxon>Tilletiales</taxon>
        <taxon>Tilletiaceae</taxon>
        <taxon>Tilletia</taxon>
    </lineage>
</organism>
<feature type="region of interest" description="Disordered" evidence="1">
    <location>
        <begin position="462"/>
        <end position="636"/>
    </location>
</feature>
<name>A0AAN6GPB7_9BASI</name>
<feature type="compositionally biased region" description="Low complexity" evidence="1">
    <location>
        <begin position="467"/>
        <end position="488"/>
    </location>
</feature>
<feature type="compositionally biased region" description="Low complexity" evidence="1">
    <location>
        <begin position="498"/>
        <end position="507"/>
    </location>
</feature>
<evidence type="ECO:0000313" key="3">
    <source>
        <dbReference type="Proteomes" id="UP001176517"/>
    </source>
</evidence>
<feature type="region of interest" description="Disordered" evidence="1">
    <location>
        <begin position="1051"/>
        <end position="1147"/>
    </location>
</feature>
<feature type="compositionally biased region" description="Polar residues" evidence="1">
    <location>
        <begin position="244"/>
        <end position="254"/>
    </location>
</feature>
<sequence>MSTFLQTTRPQREQRAALLKVVYTLESNNHHTLVARLPHPVTITILPPPRVKGEARARREAQILQQSTNVTSNNPTQRFASASLKMCLSAICMASPDLFVDSTKDYILYAVDAVENYKAAVAANLKRAAATATTSTSSSSAATLTLSSSPVSSSKQGSSSRSVLAGKGYLSRALEEPGHGHTTVNGRIVGGMNTFQGAGGYGHFTGSDEEDEDEEEDEETLEVVLRLKEVERASRDSHLSMLGNLQQPTPAVQASSIPSGSSLLPLPSTSHLAPGNITRAASDPNVLSTSSNHGIYAAPSSSSVNSMGPPALTSAAFDPSTMSPWPTSASHLPPAAPNAAASNPMESSSTRASTPATGFDLPASSSGPSQQAQQNQLQPSSAPSPKTQAQLLNLLMLLQQRQPNVAAAAAGPIRTDSVVQQSSGSTPASAIDSFSSLFGIAHVNGQPAGSSSLDAAVGQINSNSHPSSSAAALCPAPPSASSITAPTPDGGNAGLIGLLSSSSSPHPMSVPPLPSQPNAADAIVAHQPSPVPHPFSNMPNSASGQSAQFQSQQHPHQPTQSQHLSPLPPPFSLHDPVRPNQPLLPLSSSGGKSSPPKAGSQGESNATAHFGSAPSSSAKRGSLDAIAEQKSRKLRRKVALSSVAAGTMPAGDIPAAFAMPTASSGFHGLGGLGASVSLGSSAYHPSGPLPRATTTQVASSRAGSVDGDGASVASGKSELKAQKYKRRAARESAAAAAAAAVAERDRAESLAGGTASTTVTTRKRSRLKDGSDSYAPSEAGSVLSSSSKKNKSGKKPAKKKKDTTATAASSQQAAATLPASARPAGSSAATVPRPSLSSPESLKELLPSQTAIEAGAVHHDHSLRSASRNGAPSSIPHIAFPLSSPIRHSSSHRQSSLHSDATTKVAGSSMSTLTTPLNSSSARFAFPKHLLQSSPGTAFDTLLSEGDLDFDGFGLPHNLFGSPGIMQHHGERLGGHGTLAGHGRTARHGGSSGSGGLDSEGHQPKSRSPSTPRRRSPRKNPAGTHGSMNPYASTNLEADLFGDEGESPLFGFVNMSPASEPMNRGPGAVGSSGNRSSLRRSGVLGGGGATPGSAADRDVDNDGMGGDVFGSPSAHRAQRRQPRGSSRVSTASTANHMNGPGGDEQVLHPGVTTAAAAKVVTVATATAVVAEQAKTVPASPRPHTRSMSSQGTHHLMSDGSLSALNLSELLQANLSPTGRGKSSTIEHTPSVSGSGGAISGGKRLSNELKDLLTGSPRGRVRVTEAS</sequence>
<comment type="caution">
    <text evidence="2">The sequence shown here is derived from an EMBL/GenBank/DDBJ whole genome shotgun (WGS) entry which is preliminary data.</text>
</comment>
<dbReference type="Proteomes" id="UP001176517">
    <property type="component" value="Unassembled WGS sequence"/>
</dbReference>
<keyword evidence="3" id="KW-1185">Reference proteome</keyword>
<feature type="compositionally biased region" description="Basic residues" evidence="1">
    <location>
        <begin position="788"/>
        <end position="801"/>
    </location>
</feature>
<feature type="compositionally biased region" description="Low complexity" evidence="1">
    <location>
        <begin position="541"/>
        <end position="565"/>
    </location>
</feature>
<feature type="compositionally biased region" description="Polar residues" evidence="1">
    <location>
        <begin position="601"/>
        <end position="619"/>
    </location>
</feature>
<feature type="compositionally biased region" description="Low complexity" evidence="1">
    <location>
        <begin position="362"/>
        <end position="385"/>
    </location>
</feature>
<feature type="region of interest" description="Disordered" evidence="1">
    <location>
        <begin position="966"/>
        <end position="1033"/>
    </location>
</feature>
<feature type="region of interest" description="Disordered" evidence="1">
    <location>
        <begin position="1173"/>
        <end position="1197"/>
    </location>
</feature>
<feature type="compositionally biased region" description="Polar residues" evidence="1">
    <location>
        <begin position="692"/>
        <end position="702"/>
    </location>
</feature>
<gene>
    <name evidence="2" type="ORF">OC846_005031</name>
</gene>
<feature type="region of interest" description="Disordered" evidence="1">
    <location>
        <begin position="131"/>
        <end position="161"/>
    </location>
</feature>
<feature type="compositionally biased region" description="Polar residues" evidence="1">
    <location>
        <begin position="1212"/>
        <end position="1229"/>
    </location>
</feature>
<evidence type="ECO:0000256" key="1">
    <source>
        <dbReference type="SAM" id="MobiDB-lite"/>
    </source>
</evidence>
<dbReference type="EMBL" id="JAPDMZ010000174">
    <property type="protein sequence ID" value="KAK0547002.1"/>
    <property type="molecule type" value="Genomic_DNA"/>
</dbReference>
<feature type="region of interest" description="Disordered" evidence="1">
    <location>
        <begin position="859"/>
        <end position="914"/>
    </location>
</feature>
<protein>
    <submittedName>
        <fullName evidence="2">Uncharacterized protein</fullName>
    </submittedName>
</protein>
<feature type="compositionally biased region" description="Low complexity" evidence="1">
    <location>
        <begin position="1069"/>
        <end position="1082"/>
    </location>
</feature>
<feature type="compositionally biased region" description="Low complexity" evidence="1">
    <location>
        <begin position="804"/>
        <end position="842"/>
    </location>
</feature>
<feature type="compositionally biased region" description="Low complexity" evidence="1">
    <location>
        <begin position="775"/>
        <end position="787"/>
    </location>
</feature>
<feature type="compositionally biased region" description="Low complexity" evidence="1">
    <location>
        <begin position="255"/>
        <end position="274"/>
    </location>
</feature>
<feature type="region of interest" description="Disordered" evidence="1">
    <location>
        <begin position="244"/>
        <end position="278"/>
    </location>
</feature>
<feature type="compositionally biased region" description="Low complexity" evidence="1">
    <location>
        <begin position="583"/>
        <end position="600"/>
    </location>
</feature>
<feature type="region of interest" description="Disordered" evidence="1">
    <location>
        <begin position="318"/>
        <end position="385"/>
    </location>
</feature>